<evidence type="ECO:0000313" key="2">
    <source>
        <dbReference type="EMBL" id="KER32587.1"/>
    </source>
</evidence>
<proteinExistence type="predicted"/>
<accession>A0A075A2W1</accession>
<keyword evidence="3" id="KW-1185">Reference proteome</keyword>
<dbReference type="KEGG" id="ovi:T265_01456"/>
<sequence>MPIDHRWSAKLLLKLFNRSHFLNVDVDTVGYAISKADVPACIRTTPPSKGQGMCVAQSELDLVVLLSWLYIMVGELSMLRRGVPTLCAAERSTKKEQQNNYFTPITGSAREPAKTDSSPSHLSDSDGVICLSLELASM</sequence>
<dbReference type="RefSeq" id="XP_009163746.1">
    <property type="nucleotide sequence ID" value="XM_009165482.1"/>
</dbReference>
<dbReference type="AlphaFoldDB" id="A0A075A2W1"/>
<name>A0A075A2W1_OPIVI</name>
<evidence type="ECO:0000256" key="1">
    <source>
        <dbReference type="SAM" id="MobiDB-lite"/>
    </source>
</evidence>
<reference evidence="2 3" key="1">
    <citation type="submission" date="2013-11" db="EMBL/GenBank/DDBJ databases">
        <title>Opisthorchis viverrini - life in the bile duct.</title>
        <authorList>
            <person name="Young N.D."/>
            <person name="Nagarajan N."/>
            <person name="Lin S.J."/>
            <person name="Korhonen P.K."/>
            <person name="Jex A.R."/>
            <person name="Hall R.S."/>
            <person name="Safavi-Hemami H."/>
            <person name="Kaewkong W."/>
            <person name="Bertrand D."/>
            <person name="Gao S."/>
            <person name="Seet Q."/>
            <person name="Wongkham S."/>
            <person name="Teh B.T."/>
            <person name="Wongkham C."/>
            <person name="Intapan P.M."/>
            <person name="Maleewong W."/>
            <person name="Yang X."/>
            <person name="Hu M."/>
            <person name="Wang Z."/>
            <person name="Hofmann A."/>
            <person name="Sternberg P.W."/>
            <person name="Tan P."/>
            <person name="Wang J."/>
            <person name="Gasser R.B."/>
        </authorList>
    </citation>
    <scope>NUCLEOTIDE SEQUENCE [LARGE SCALE GENOMIC DNA]</scope>
</reference>
<dbReference type="GeneID" id="20315644"/>
<dbReference type="EMBL" id="KL596633">
    <property type="protein sequence ID" value="KER32587.1"/>
    <property type="molecule type" value="Genomic_DNA"/>
</dbReference>
<protein>
    <submittedName>
        <fullName evidence="2">Uncharacterized protein</fullName>
    </submittedName>
</protein>
<gene>
    <name evidence="2" type="ORF">T265_01456</name>
</gene>
<feature type="region of interest" description="Disordered" evidence="1">
    <location>
        <begin position="99"/>
        <end position="123"/>
    </location>
</feature>
<evidence type="ECO:0000313" key="3">
    <source>
        <dbReference type="Proteomes" id="UP000054324"/>
    </source>
</evidence>
<dbReference type="Proteomes" id="UP000054324">
    <property type="component" value="Unassembled WGS sequence"/>
</dbReference>
<dbReference type="CTD" id="20315644"/>
<organism evidence="2 3">
    <name type="scientific">Opisthorchis viverrini</name>
    <name type="common">Southeast Asian liver fluke</name>
    <dbReference type="NCBI Taxonomy" id="6198"/>
    <lineage>
        <taxon>Eukaryota</taxon>
        <taxon>Metazoa</taxon>
        <taxon>Spiralia</taxon>
        <taxon>Lophotrochozoa</taxon>
        <taxon>Platyhelminthes</taxon>
        <taxon>Trematoda</taxon>
        <taxon>Digenea</taxon>
        <taxon>Opisthorchiida</taxon>
        <taxon>Opisthorchiata</taxon>
        <taxon>Opisthorchiidae</taxon>
        <taxon>Opisthorchis</taxon>
    </lineage>
</organism>